<protein>
    <submittedName>
        <fullName evidence="7">Heptaprenyl diphosphate synthase</fullName>
    </submittedName>
</protein>
<dbReference type="SFLD" id="SFLDS00005">
    <property type="entry name" value="Isoprenoid_Synthase_Type_I"/>
    <property type="match status" value="1"/>
</dbReference>
<accession>A0A239IBI8</accession>
<keyword evidence="8" id="KW-1185">Reference proteome</keyword>
<dbReference type="Gene3D" id="1.10.600.10">
    <property type="entry name" value="Farnesyl Diphosphate Synthase"/>
    <property type="match status" value="1"/>
</dbReference>
<comment type="cofactor">
    <cofactor evidence="1">
        <name>Mg(2+)</name>
        <dbReference type="ChEBI" id="CHEBI:18420"/>
    </cofactor>
</comment>
<keyword evidence="3 6" id="KW-0808">Transferase</keyword>
<dbReference type="Proteomes" id="UP000198318">
    <property type="component" value="Unassembled WGS sequence"/>
</dbReference>
<dbReference type="PANTHER" id="PTHR12001:SF69">
    <property type="entry name" value="ALL TRANS-POLYPRENYL-DIPHOSPHATE SYNTHASE PDSS1"/>
    <property type="match status" value="1"/>
</dbReference>
<dbReference type="GO" id="GO:0008299">
    <property type="term" value="P:isoprenoid biosynthetic process"/>
    <property type="evidence" value="ECO:0007669"/>
    <property type="project" value="InterPro"/>
</dbReference>
<evidence type="ECO:0000256" key="6">
    <source>
        <dbReference type="RuleBase" id="RU004466"/>
    </source>
</evidence>
<evidence type="ECO:0000256" key="3">
    <source>
        <dbReference type="ARBA" id="ARBA00022679"/>
    </source>
</evidence>
<evidence type="ECO:0000256" key="1">
    <source>
        <dbReference type="ARBA" id="ARBA00001946"/>
    </source>
</evidence>
<gene>
    <name evidence="7" type="ORF">SAMN05443665_101253</name>
</gene>
<keyword evidence="4" id="KW-0479">Metal-binding</keyword>
<evidence type="ECO:0000256" key="4">
    <source>
        <dbReference type="ARBA" id="ARBA00022723"/>
    </source>
</evidence>
<keyword evidence="5" id="KW-0460">Magnesium</keyword>
<sequence length="340" mass="35084">MSSLGEPGRKGASTIGHEVSALLRPGSNDLVNYPERVTGRLAEVARSLPQAVRPSALELVQRPGKRLRSNLLAASAAFGAPDPVRLVRLGAVVELLHTASLLHDDVIDRAAERRGAPAAHTVIGAESASLAGLACFALAGTEAAALGDGVSRAVADTAAALAAGEMLDVERAFDVELPLADYLELVQRKTGDLFRLTCLLGAAEAGVSAEHSGHLARIGAAHGAAFQILDDCLDFDPAAGAAGKPTGNDHLLGLFGAPIVLALPQDETGDLARLLLRPALDAADLARIRALVIDLGGLAAAKETARDLHGQTMDALAELPAGSARDRLADVVRLPRWAES</sequence>
<dbReference type="GO" id="GO:0004659">
    <property type="term" value="F:prenyltransferase activity"/>
    <property type="evidence" value="ECO:0007669"/>
    <property type="project" value="InterPro"/>
</dbReference>
<dbReference type="AlphaFoldDB" id="A0A239IBI8"/>
<dbReference type="InterPro" id="IPR008949">
    <property type="entry name" value="Isoprenoid_synthase_dom_sf"/>
</dbReference>
<reference evidence="7 8" key="1">
    <citation type="submission" date="2017-06" db="EMBL/GenBank/DDBJ databases">
        <authorList>
            <person name="Kim H.J."/>
            <person name="Triplett B.A."/>
        </authorList>
    </citation>
    <scope>NUCLEOTIDE SEQUENCE [LARGE SCALE GENOMIC DNA]</scope>
    <source>
        <strain evidence="7 8">DSM 44715</strain>
    </source>
</reference>
<evidence type="ECO:0000313" key="8">
    <source>
        <dbReference type="Proteomes" id="UP000198318"/>
    </source>
</evidence>
<dbReference type="InterPro" id="IPR000092">
    <property type="entry name" value="Polyprenyl_synt"/>
</dbReference>
<dbReference type="EMBL" id="FZOR01000012">
    <property type="protein sequence ID" value="SNS90935.1"/>
    <property type="molecule type" value="Genomic_DNA"/>
</dbReference>
<evidence type="ECO:0000256" key="5">
    <source>
        <dbReference type="ARBA" id="ARBA00022842"/>
    </source>
</evidence>
<proteinExistence type="inferred from homology"/>
<dbReference type="Pfam" id="PF00348">
    <property type="entry name" value="polyprenyl_synt"/>
    <property type="match status" value="1"/>
</dbReference>
<evidence type="ECO:0000256" key="2">
    <source>
        <dbReference type="ARBA" id="ARBA00006706"/>
    </source>
</evidence>
<dbReference type="PANTHER" id="PTHR12001">
    <property type="entry name" value="GERANYLGERANYL PYROPHOSPHATE SYNTHASE"/>
    <property type="match status" value="1"/>
</dbReference>
<organism evidence="7 8">
    <name type="scientific">Actinomadura meyerae</name>
    <dbReference type="NCBI Taxonomy" id="240840"/>
    <lineage>
        <taxon>Bacteria</taxon>
        <taxon>Bacillati</taxon>
        <taxon>Actinomycetota</taxon>
        <taxon>Actinomycetes</taxon>
        <taxon>Streptosporangiales</taxon>
        <taxon>Thermomonosporaceae</taxon>
        <taxon>Actinomadura</taxon>
    </lineage>
</organism>
<dbReference type="GO" id="GO:0046872">
    <property type="term" value="F:metal ion binding"/>
    <property type="evidence" value="ECO:0007669"/>
    <property type="project" value="UniProtKB-KW"/>
</dbReference>
<dbReference type="CDD" id="cd00685">
    <property type="entry name" value="Trans_IPPS_HT"/>
    <property type="match status" value="1"/>
</dbReference>
<dbReference type="PROSITE" id="PS00723">
    <property type="entry name" value="POLYPRENYL_SYNTHASE_1"/>
    <property type="match status" value="1"/>
</dbReference>
<name>A0A239IBI8_9ACTN</name>
<evidence type="ECO:0000313" key="7">
    <source>
        <dbReference type="EMBL" id="SNS90935.1"/>
    </source>
</evidence>
<dbReference type="InterPro" id="IPR033749">
    <property type="entry name" value="Polyprenyl_synt_CS"/>
</dbReference>
<comment type="similarity">
    <text evidence="2 6">Belongs to the FPP/GGPP synthase family.</text>
</comment>
<dbReference type="SUPFAM" id="SSF48576">
    <property type="entry name" value="Terpenoid synthases"/>
    <property type="match status" value="1"/>
</dbReference>